<protein>
    <recommendedName>
        <fullName evidence="3">MHC class I antigen</fullName>
    </recommendedName>
</protein>
<dbReference type="EMBL" id="JBEDUW010000007">
    <property type="protein sequence ID" value="KAK9912181.1"/>
    <property type="molecule type" value="Genomic_DNA"/>
</dbReference>
<keyword evidence="2" id="KW-1185">Reference proteome</keyword>
<accession>A0AAW1VVY9</accession>
<organism evidence="1 2">
    <name type="scientific">Rubus argutus</name>
    <name type="common">Southern blackberry</name>
    <dbReference type="NCBI Taxonomy" id="59490"/>
    <lineage>
        <taxon>Eukaryota</taxon>
        <taxon>Viridiplantae</taxon>
        <taxon>Streptophyta</taxon>
        <taxon>Embryophyta</taxon>
        <taxon>Tracheophyta</taxon>
        <taxon>Spermatophyta</taxon>
        <taxon>Magnoliopsida</taxon>
        <taxon>eudicotyledons</taxon>
        <taxon>Gunneridae</taxon>
        <taxon>Pentapetalae</taxon>
        <taxon>rosids</taxon>
        <taxon>fabids</taxon>
        <taxon>Rosales</taxon>
        <taxon>Rosaceae</taxon>
        <taxon>Rosoideae</taxon>
        <taxon>Rosoideae incertae sedis</taxon>
        <taxon>Rubus</taxon>
    </lineage>
</organism>
<evidence type="ECO:0000313" key="2">
    <source>
        <dbReference type="Proteomes" id="UP001457282"/>
    </source>
</evidence>
<reference evidence="1 2" key="1">
    <citation type="journal article" date="2023" name="G3 (Bethesda)">
        <title>A chromosome-length genome assembly and annotation of blackberry (Rubus argutus, cv. 'Hillquist').</title>
        <authorList>
            <person name="Bruna T."/>
            <person name="Aryal R."/>
            <person name="Dudchenko O."/>
            <person name="Sargent D.J."/>
            <person name="Mead D."/>
            <person name="Buti M."/>
            <person name="Cavallini A."/>
            <person name="Hytonen T."/>
            <person name="Andres J."/>
            <person name="Pham M."/>
            <person name="Weisz D."/>
            <person name="Mascagni F."/>
            <person name="Usai G."/>
            <person name="Natali L."/>
            <person name="Bassil N."/>
            <person name="Fernandez G.E."/>
            <person name="Lomsadze A."/>
            <person name="Armour M."/>
            <person name="Olukolu B."/>
            <person name="Poorten T."/>
            <person name="Britton C."/>
            <person name="Davik J."/>
            <person name="Ashrafi H."/>
            <person name="Aiden E.L."/>
            <person name="Borodovsky M."/>
            <person name="Worthington M."/>
        </authorList>
    </citation>
    <scope>NUCLEOTIDE SEQUENCE [LARGE SCALE GENOMIC DNA]</scope>
    <source>
        <strain evidence="1">PI 553951</strain>
    </source>
</reference>
<evidence type="ECO:0008006" key="3">
    <source>
        <dbReference type="Google" id="ProtNLM"/>
    </source>
</evidence>
<gene>
    <name evidence="1" type="ORF">M0R45_036053</name>
</gene>
<comment type="caution">
    <text evidence="1">The sequence shown here is derived from an EMBL/GenBank/DDBJ whole genome shotgun (WGS) entry which is preliminary data.</text>
</comment>
<dbReference type="AlphaFoldDB" id="A0AAW1VVY9"/>
<sequence length="166" mass="18254">MGMGSFVSGGDVEIWAMSDVGRGRRGFEAAYGELVASTSTTCWQQRRQGVDGGLAASVRLTATWEFRLGFATSTTAACGLAGQSMVMAWIEEGAKGEHAEEVLVACGAIGVWWNCGREFEMEWVVKPWAEERMHGFSCRGRRRNYLHGRRRRAAARIQEGATAELE</sequence>
<evidence type="ECO:0000313" key="1">
    <source>
        <dbReference type="EMBL" id="KAK9912181.1"/>
    </source>
</evidence>
<proteinExistence type="predicted"/>
<dbReference type="Proteomes" id="UP001457282">
    <property type="component" value="Unassembled WGS sequence"/>
</dbReference>
<name>A0AAW1VVY9_RUBAR</name>